<dbReference type="AlphaFoldDB" id="A0A920CTQ9"/>
<reference evidence="2 3" key="1">
    <citation type="submission" date="2021-03" db="EMBL/GenBank/DDBJ databases">
        <title>Antimicrobial resistance genes in bacteria isolated from Japanese honey, and their potential for conferring macrolide and lincosamide resistance in the American foulbrood pathogen Paenibacillus larvae.</title>
        <authorList>
            <person name="Okamoto M."/>
            <person name="Kumagai M."/>
            <person name="Kanamori H."/>
            <person name="Takamatsu D."/>
        </authorList>
    </citation>
    <scope>NUCLEOTIDE SEQUENCE [LARGE SCALE GENOMIC DNA]</scope>
    <source>
        <strain evidence="2 3">J34TS1</strain>
    </source>
</reference>
<gene>
    <name evidence="2" type="ORF">J34TS1_53550</name>
</gene>
<dbReference type="PANTHER" id="PTHR47129:SF1">
    <property type="entry name" value="NMRA-LIKE DOMAIN-CONTAINING PROTEIN"/>
    <property type="match status" value="1"/>
</dbReference>
<evidence type="ECO:0000313" key="3">
    <source>
        <dbReference type="Proteomes" id="UP000682811"/>
    </source>
</evidence>
<dbReference type="InterPro" id="IPR052718">
    <property type="entry name" value="NmrA-type_oxidoreductase"/>
</dbReference>
<dbReference type="EMBL" id="BORT01000035">
    <property type="protein sequence ID" value="GIO50590.1"/>
    <property type="molecule type" value="Genomic_DNA"/>
</dbReference>
<dbReference type="CDD" id="cd05269">
    <property type="entry name" value="TMR_SDR_a"/>
    <property type="match status" value="1"/>
</dbReference>
<dbReference type="InterPro" id="IPR036291">
    <property type="entry name" value="NAD(P)-bd_dom_sf"/>
</dbReference>
<dbReference type="Pfam" id="PF05368">
    <property type="entry name" value="NmrA"/>
    <property type="match status" value="1"/>
</dbReference>
<comment type="caution">
    <text evidence="2">The sequence shown here is derived from an EMBL/GenBank/DDBJ whole genome shotgun (WGS) entry which is preliminary data.</text>
</comment>
<dbReference type="InterPro" id="IPR008030">
    <property type="entry name" value="NmrA-like"/>
</dbReference>
<dbReference type="RefSeq" id="WP_212980772.1">
    <property type="nucleotide sequence ID" value="NZ_AP025343.1"/>
</dbReference>
<organism evidence="2 3">
    <name type="scientific">Paenibacillus azoreducens</name>
    <dbReference type="NCBI Taxonomy" id="116718"/>
    <lineage>
        <taxon>Bacteria</taxon>
        <taxon>Bacillati</taxon>
        <taxon>Bacillota</taxon>
        <taxon>Bacilli</taxon>
        <taxon>Bacillales</taxon>
        <taxon>Paenibacillaceae</taxon>
        <taxon>Paenibacillus</taxon>
    </lineage>
</organism>
<dbReference type="Proteomes" id="UP000682811">
    <property type="component" value="Unassembled WGS sequence"/>
</dbReference>
<dbReference type="PANTHER" id="PTHR47129">
    <property type="entry name" value="QUINONE OXIDOREDUCTASE 2"/>
    <property type="match status" value="1"/>
</dbReference>
<dbReference type="Gene3D" id="3.40.50.720">
    <property type="entry name" value="NAD(P)-binding Rossmann-like Domain"/>
    <property type="match status" value="1"/>
</dbReference>
<evidence type="ECO:0000313" key="2">
    <source>
        <dbReference type="EMBL" id="GIO50590.1"/>
    </source>
</evidence>
<accession>A0A920CTQ9</accession>
<keyword evidence="3" id="KW-1185">Reference proteome</keyword>
<dbReference type="SUPFAM" id="SSF51735">
    <property type="entry name" value="NAD(P)-binding Rossmann-fold domains"/>
    <property type="match status" value="1"/>
</dbReference>
<sequence length="285" mass="30994">MIVVTGANGKLGRKVVEELLKRVPAGDIGVSVRDVHKAQDLKELGVRVRQGSFDDSESLLHAFEEASQVLMISSHSLGEVAVRHHQTAIDSAKKAGVRRLLYTSQMFSPATSHFPPMDVHAATEELLKSSGMPFTSLRNGFYAASAIMWMGDALKTGELIAPEDGPVAWTAHSDLAEATAVILTEQRYDGITPNLTAPEAIDMDGIASIASKIMDRPIRRMVVSDDEYRNRLLSRGLPEAMVGMLTGMFQASRQGDFSQTNPALENLIGRSPVNFADFLKDSISQ</sequence>
<name>A0A920CTQ9_9BACL</name>
<dbReference type="Gene3D" id="3.90.25.10">
    <property type="entry name" value="UDP-galactose 4-epimerase, domain 1"/>
    <property type="match status" value="1"/>
</dbReference>
<evidence type="ECO:0000259" key="1">
    <source>
        <dbReference type="Pfam" id="PF05368"/>
    </source>
</evidence>
<feature type="domain" description="NmrA-like" evidence="1">
    <location>
        <begin position="2"/>
        <end position="254"/>
    </location>
</feature>
<protein>
    <submittedName>
        <fullName evidence="2">NmrA family transcriptional regulator</fullName>
    </submittedName>
</protein>
<proteinExistence type="predicted"/>